<evidence type="ECO:0000256" key="1">
    <source>
        <dbReference type="PROSITE-ProRule" id="PRU00339"/>
    </source>
</evidence>
<evidence type="ECO:0000256" key="2">
    <source>
        <dbReference type="SAM" id="MobiDB-lite"/>
    </source>
</evidence>
<comment type="caution">
    <text evidence="3">The sequence shown here is derived from an EMBL/GenBank/DDBJ whole genome shotgun (WGS) entry which is preliminary data.</text>
</comment>
<dbReference type="RefSeq" id="XP_015662076.1">
    <property type="nucleotide sequence ID" value="XM_015798598.1"/>
</dbReference>
<protein>
    <submittedName>
        <fullName evidence="3">Uncharacterized protein</fullName>
    </submittedName>
</protein>
<dbReference type="OrthoDB" id="266971at2759"/>
<feature type="region of interest" description="Disordered" evidence="2">
    <location>
        <begin position="75"/>
        <end position="104"/>
    </location>
</feature>
<feature type="repeat" description="TPR" evidence="1">
    <location>
        <begin position="212"/>
        <end position="245"/>
    </location>
</feature>
<feature type="compositionally biased region" description="Low complexity" evidence="2">
    <location>
        <begin position="500"/>
        <end position="510"/>
    </location>
</feature>
<feature type="region of interest" description="Disordered" evidence="2">
    <location>
        <begin position="611"/>
        <end position="679"/>
    </location>
</feature>
<dbReference type="VEuPathDB" id="TriTrypDB:LpyrH10_03_0560"/>
<dbReference type="GeneID" id="26902200"/>
<feature type="compositionally biased region" description="Polar residues" evidence="2">
    <location>
        <begin position="297"/>
        <end position="312"/>
    </location>
</feature>
<feature type="region of interest" description="Disordered" evidence="2">
    <location>
        <begin position="560"/>
        <end position="596"/>
    </location>
</feature>
<dbReference type="PROSITE" id="PS50005">
    <property type="entry name" value="TPR"/>
    <property type="match status" value="1"/>
</dbReference>
<dbReference type="InterPro" id="IPR011990">
    <property type="entry name" value="TPR-like_helical_dom_sf"/>
</dbReference>
<accession>A0A0M9G6T5</accession>
<feature type="region of interest" description="Disordered" evidence="2">
    <location>
        <begin position="747"/>
        <end position="795"/>
    </location>
</feature>
<feature type="compositionally biased region" description="Polar residues" evidence="2">
    <location>
        <begin position="647"/>
        <end position="662"/>
    </location>
</feature>
<feature type="region of interest" description="Disordered" evidence="2">
    <location>
        <begin position="295"/>
        <end position="320"/>
    </location>
</feature>
<gene>
    <name evidence="3" type="ORF">ABB37_01905</name>
</gene>
<feature type="compositionally biased region" description="Polar residues" evidence="2">
    <location>
        <begin position="570"/>
        <end position="580"/>
    </location>
</feature>
<name>A0A0M9G6T5_LEPPY</name>
<feature type="region of interest" description="Disordered" evidence="2">
    <location>
        <begin position="498"/>
        <end position="543"/>
    </location>
</feature>
<feature type="region of interest" description="Disordered" evidence="2">
    <location>
        <begin position="24"/>
        <end position="43"/>
    </location>
</feature>
<keyword evidence="1" id="KW-0802">TPR repeat</keyword>
<feature type="compositionally biased region" description="Basic residues" evidence="2">
    <location>
        <begin position="518"/>
        <end position="527"/>
    </location>
</feature>
<organism evidence="3 4">
    <name type="scientific">Leptomonas pyrrhocoris</name>
    <name type="common">Firebug parasite</name>
    <dbReference type="NCBI Taxonomy" id="157538"/>
    <lineage>
        <taxon>Eukaryota</taxon>
        <taxon>Discoba</taxon>
        <taxon>Euglenozoa</taxon>
        <taxon>Kinetoplastea</taxon>
        <taxon>Metakinetoplastina</taxon>
        <taxon>Trypanosomatida</taxon>
        <taxon>Trypanosomatidae</taxon>
        <taxon>Leishmaniinae</taxon>
        <taxon>Leptomonas</taxon>
    </lineage>
</organism>
<evidence type="ECO:0000313" key="4">
    <source>
        <dbReference type="Proteomes" id="UP000037923"/>
    </source>
</evidence>
<proteinExistence type="predicted"/>
<dbReference type="AlphaFoldDB" id="A0A0M9G6T5"/>
<reference evidence="3 4" key="1">
    <citation type="submission" date="2015-07" db="EMBL/GenBank/DDBJ databases">
        <title>High-quality genome of monoxenous trypanosomatid Leptomonas pyrrhocoris.</title>
        <authorList>
            <person name="Flegontov P."/>
            <person name="Butenko A."/>
            <person name="Firsov S."/>
            <person name="Vlcek C."/>
            <person name="Logacheva M.D."/>
            <person name="Field M."/>
            <person name="Filatov D."/>
            <person name="Flegontova O."/>
            <person name="Gerasimov E."/>
            <person name="Jackson A.P."/>
            <person name="Kelly S."/>
            <person name="Opperdoes F."/>
            <person name="O'Reilly A."/>
            <person name="Votypka J."/>
            <person name="Yurchenko V."/>
            <person name="Lukes J."/>
        </authorList>
    </citation>
    <scope>NUCLEOTIDE SEQUENCE [LARGE SCALE GENOMIC DNA]</scope>
    <source>
        <strain evidence="3">H10</strain>
    </source>
</reference>
<feature type="region of interest" description="Disordered" evidence="2">
    <location>
        <begin position="684"/>
        <end position="703"/>
    </location>
</feature>
<dbReference type="EMBL" id="LGTL01000003">
    <property type="protein sequence ID" value="KPA83637.1"/>
    <property type="molecule type" value="Genomic_DNA"/>
</dbReference>
<keyword evidence="4" id="KW-1185">Reference proteome</keyword>
<feature type="compositionally biased region" description="Basic and acidic residues" evidence="2">
    <location>
        <begin position="775"/>
        <end position="795"/>
    </location>
</feature>
<dbReference type="Proteomes" id="UP000037923">
    <property type="component" value="Unassembled WGS sequence"/>
</dbReference>
<dbReference type="InterPro" id="IPR019734">
    <property type="entry name" value="TPR_rpt"/>
</dbReference>
<feature type="compositionally biased region" description="Low complexity" evidence="2">
    <location>
        <begin position="637"/>
        <end position="646"/>
    </location>
</feature>
<dbReference type="SUPFAM" id="SSF48452">
    <property type="entry name" value="TPR-like"/>
    <property type="match status" value="1"/>
</dbReference>
<feature type="compositionally biased region" description="Low complexity" evidence="2">
    <location>
        <begin position="856"/>
        <end position="874"/>
    </location>
</feature>
<feature type="region of interest" description="Disordered" evidence="2">
    <location>
        <begin position="833"/>
        <end position="914"/>
    </location>
</feature>
<dbReference type="OMA" id="NMGVVEC"/>
<feature type="compositionally biased region" description="Pro residues" evidence="2">
    <location>
        <begin position="622"/>
        <end position="636"/>
    </location>
</feature>
<feature type="compositionally biased region" description="Polar residues" evidence="2">
    <location>
        <begin position="841"/>
        <end position="855"/>
    </location>
</feature>
<sequence length="914" mass="96446">MLHQEPAKYDSPPFSALGEREMAATPMSTAASTSGSGVRTSSAHQHFSQQQLLRHSLVGRTSYVAGMRNATAYAPPGDAGSAGSSLPLVPASPPPLADSDSAEAVSGGGGGAYATYEAGVATTPGGTVVLQPSYTAPQDAVLTPVGEDFVHEVLAMNTMAMEQCYAALGSSATPSIAAATEEPMTILREAFMRLDDTSAQDLPGPLLDQLKATTMNNMGVVECNRGQPRQALSHFEAARQLEENNDTASPSVALNTCAAYNALRMYDKATAAALEAIDMLRALEAQRQRSRRIKAAVSQQRSPMSTSKSMNATAGRGDNKTADEAAALDDALLLEAAAAPQIAESQNAALWGAAWNNLAVAQINTAREASSKDTSEYTNTLTLFQNAMRATQDLLGPQHPMSKAVVETYRSVRLALRHHGAFKQHRTLLRAPQPPVDPRVQAWEEEQVEAAPGQTRHNAIVKQRQQLTITFRGEVTGGQKLTERVDGSPYPGAVEEAYQSRRGAASSGRGARTDSANRSKHRGKRTASSKSRQNINDGVLRGMPHSETLKRASVVYGNPHPLLYTPPPAQLQQFQPSETAPASLPGSARGPPREMEMHFNRDDVGAAATTGRKINSARSGRPSPPPLPRHQPPPPQQQQQRIPRQQNSASARSGVQSSQNSMLPPIAQGKKYGQVPADYSENAGSSVFMHIPPPPPPPRNDFSAATTAARLQHSKMLLLASPSSADASSAGQFGGYLAADSSSQAAREAESILASGEPTIHSRKPLTPPGDDGDDVHGTENAAARDDHNRSDKPSHELFQGMWVTADTSYVYRGPRVFGCPVYYTISTTLDVDEDGVSGAPRSTTEGGANHGDNNTAASASAEAATGGAAPLALTYSDSSDDEGDAVHNSGGDRYSGSGAHSPAVGEDGTEQEI</sequence>
<dbReference type="Gene3D" id="1.25.40.10">
    <property type="entry name" value="Tetratricopeptide repeat domain"/>
    <property type="match status" value="1"/>
</dbReference>
<evidence type="ECO:0000313" key="3">
    <source>
        <dbReference type="EMBL" id="KPA83637.1"/>
    </source>
</evidence>